<keyword evidence="2" id="KW-0813">Transport</keyword>
<dbReference type="Gene3D" id="3.40.50.300">
    <property type="entry name" value="P-loop containing nucleotide triphosphate hydrolases"/>
    <property type="match status" value="2"/>
</dbReference>
<dbReference type="InterPro" id="IPR050107">
    <property type="entry name" value="ABC_carbohydrate_import_ATPase"/>
</dbReference>
<dbReference type="CDD" id="cd03215">
    <property type="entry name" value="ABC_Carb_Monos_II"/>
    <property type="match status" value="1"/>
</dbReference>
<organism evidence="11 12">
    <name type="scientific">Schaedlerella arabinosiphila</name>
    <dbReference type="NCBI Taxonomy" id="2044587"/>
    <lineage>
        <taxon>Bacteria</taxon>
        <taxon>Bacillati</taxon>
        <taxon>Bacillota</taxon>
        <taxon>Clostridia</taxon>
        <taxon>Lachnospirales</taxon>
        <taxon>Lachnospiraceae</taxon>
        <taxon>Schaedlerella</taxon>
    </lineage>
</organism>
<reference evidence="11 12" key="1">
    <citation type="submission" date="2019-07" db="EMBL/GenBank/DDBJ databases">
        <title>Draft genome sequences of 15 bacterial species constituting the stable defined intestinal microbiota of the GM15 gnotobiotic mouse model.</title>
        <authorList>
            <person name="Elie C."/>
            <person name="Mathieu A."/>
            <person name="Saliou A."/>
            <person name="Darnaud M."/>
            <person name="Leulier F."/>
            <person name="Tamellini A."/>
        </authorList>
    </citation>
    <scope>NUCLEOTIDE SEQUENCE [LARGE SCALE GENOMIC DNA]</scope>
    <source>
        <strain evidence="12">ASF 502</strain>
    </source>
</reference>
<protein>
    <submittedName>
        <fullName evidence="11">Sugar ABC transporter ATP-binding protein</fullName>
    </submittedName>
</protein>
<evidence type="ECO:0000256" key="3">
    <source>
        <dbReference type="ARBA" id="ARBA00022475"/>
    </source>
</evidence>
<evidence type="ECO:0000256" key="5">
    <source>
        <dbReference type="ARBA" id="ARBA00022737"/>
    </source>
</evidence>
<dbReference type="AlphaFoldDB" id="A0A9X5H819"/>
<keyword evidence="9" id="KW-0472">Membrane</keyword>
<dbReference type="InterPro" id="IPR003439">
    <property type="entry name" value="ABC_transporter-like_ATP-bd"/>
</dbReference>
<accession>A0A9X5H819</accession>
<dbReference type="PANTHER" id="PTHR43790:SF1">
    <property type="entry name" value="XYLOSE IMPORT ATP-BINDING PROTEIN XYLG"/>
    <property type="match status" value="1"/>
</dbReference>
<dbReference type="FunFam" id="3.40.50.300:FF:000127">
    <property type="entry name" value="Ribose import ATP-binding protein RbsA"/>
    <property type="match status" value="1"/>
</dbReference>
<evidence type="ECO:0000259" key="10">
    <source>
        <dbReference type="PROSITE" id="PS50893"/>
    </source>
</evidence>
<evidence type="ECO:0000256" key="7">
    <source>
        <dbReference type="ARBA" id="ARBA00022840"/>
    </source>
</evidence>
<dbReference type="SMART" id="SM00382">
    <property type="entry name" value="AAA"/>
    <property type="match status" value="2"/>
</dbReference>
<dbReference type="Proteomes" id="UP000474104">
    <property type="component" value="Unassembled WGS sequence"/>
</dbReference>
<evidence type="ECO:0000256" key="9">
    <source>
        <dbReference type="ARBA" id="ARBA00023136"/>
    </source>
</evidence>
<feature type="domain" description="ABC transporter" evidence="10">
    <location>
        <begin position="254"/>
        <end position="495"/>
    </location>
</feature>
<keyword evidence="5" id="KW-0677">Repeat</keyword>
<feature type="domain" description="ABC transporter" evidence="10">
    <location>
        <begin position="6"/>
        <end position="242"/>
    </location>
</feature>
<dbReference type="RefSeq" id="WP_004080353.1">
    <property type="nucleotide sequence ID" value="NZ_VIRB01000136.1"/>
</dbReference>
<dbReference type="GO" id="GO:0005886">
    <property type="term" value="C:plasma membrane"/>
    <property type="evidence" value="ECO:0007669"/>
    <property type="project" value="UniProtKB-SubCell"/>
</dbReference>
<evidence type="ECO:0000313" key="11">
    <source>
        <dbReference type="EMBL" id="NDO71259.1"/>
    </source>
</evidence>
<dbReference type="EMBL" id="VIRB01000136">
    <property type="protein sequence ID" value="NDO71259.1"/>
    <property type="molecule type" value="Genomic_DNA"/>
</dbReference>
<keyword evidence="7 11" id="KW-0067">ATP-binding</keyword>
<keyword evidence="3" id="KW-1003">Cell membrane</keyword>
<gene>
    <name evidence="11" type="ORF">FMM80_22450</name>
</gene>
<dbReference type="GO" id="GO:0005524">
    <property type="term" value="F:ATP binding"/>
    <property type="evidence" value="ECO:0007669"/>
    <property type="project" value="UniProtKB-KW"/>
</dbReference>
<dbReference type="PANTHER" id="PTHR43790">
    <property type="entry name" value="CARBOHYDRATE TRANSPORT ATP-BINDING PROTEIN MG119-RELATED"/>
    <property type="match status" value="1"/>
</dbReference>
<evidence type="ECO:0000256" key="4">
    <source>
        <dbReference type="ARBA" id="ARBA00022597"/>
    </source>
</evidence>
<name>A0A9X5H819_9FIRM</name>
<proteinExistence type="predicted"/>
<dbReference type="SUPFAM" id="SSF52540">
    <property type="entry name" value="P-loop containing nucleoside triphosphate hydrolases"/>
    <property type="match status" value="2"/>
</dbReference>
<dbReference type="OrthoDB" id="9771863at2"/>
<dbReference type="PROSITE" id="PS50893">
    <property type="entry name" value="ABC_TRANSPORTER_2"/>
    <property type="match status" value="2"/>
</dbReference>
<keyword evidence="6" id="KW-0547">Nucleotide-binding</keyword>
<dbReference type="InterPro" id="IPR003593">
    <property type="entry name" value="AAA+_ATPase"/>
</dbReference>
<evidence type="ECO:0000256" key="2">
    <source>
        <dbReference type="ARBA" id="ARBA00022448"/>
    </source>
</evidence>
<keyword evidence="4" id="KW-0762">Sugar transport</keyword>
<keyword evidence="8" id="KW-1278">Translocase</keyword>
<evidence type="ECO:0000256" key="1">
    <source>
        <dbReference type="ARBA" id="ARBA00004202"/>
    </source>
</evidence>
<dbReference type="Pfam" id="PF00005">
    <property type="entry name" value="ABC_tran"/>
    <property type="match status" value="2"/>
</dbReference>
<dbReference type="GO" id="GO:0016887">
    <property type="term" value="F:ATP hydrolysis activity"/>
    <property type="evidence" value="ECO:0007669"/>
    <property type="project" value="InterPro"/>
</dbReference>
<dbReference type="InterPro" id="IPR027417">
    <property type="entry name" value="P-loop_NTPase"/>
</dbReference>
<sequence length="495" mass="53872">MNENVLCVKGIQKSFGGVHALKGVDLTIKKGEIHCLAGENGCGKSTIIKVISGFYQPDGGSIEIDGKEYTNLNTADAIAAGIQVIYQDFSIFPNLTVMENLAFNQVLAEKKKFVNKKEYRKIAEEAVKKINFDVDLDARVESLPVADKQLIAISRALLHNAKLIIMDEPTTALTSKEVTRLFAIISELKQEGITILFVSHKLDEVFEISDRITVLRSGENVHSCPIQEMNEEKFTYYMTGRNFDAIPEKEIQGFEDKDCLLKVSHLSAAGFEDISFELRAGEILGIVGQLGSGRTELSLALYGMLRPFSGSISVEGEEVHLDSAADAQKCGIALVPEDRLTEGLFLPQPIYKNIAVTCLDDLAESAGVLKEENEKALSQSWVDEIGVATKDHTLPVSTLSGGNQQKVVLARCLATKPKVLILNGPTVGVDIGAKYDIHKLLRELAKTGMAILVVSDDVAEVSALCDRAIVMKAGHFSGELTGQELNNENLYGVTA</sequence>
<dbReference type="PROSITE" id="PS00211">
    <property type="entry name" value="ABC_TRANSPORTER_1"/>
    <property type="match status" value="1"/>
</dbReference>
<evidence type="ECO:0000256" key="8">
    <source>
        <dbReference type="ARBA" id="ARBA00022967"/>
    </source>
</evidence>
<dbReference type="CDD" id="cd03216">
    <property type="entry name" value="ABC_Carb_Monos_I"/>
    <property type="match status" value="1"/>
</dbReference>
<evidence type="ECO:0000256" key="6">
    <source>
        <dbReference type="ARBA" id="ARBA00022741"/>
    </source>
</evidence>
<evidence type="ECO:0000313" key="12">
    <source>
        <dbReference type="Proteomes" id="UP000474104"/>
    </source>
</evidence>
<comment type="subcellular location">
    <subcellularLocation>
        <location evidence="1">Cell membrane</location>
        <topology evidence="1">Peripheral membrane protein</topology>
    </subcellularLocation>
</comment>
<dbReference type="InterPro" id="IPR017871">
    <property type="entry name" value="ABC_transporter-like_CS"/>
</dbReference>
<comment type="caution">
    <text evidence="11">The sequence shown here is derived from an EMBL/GenBank/DDBJ whole genome shotgun (WGS) entry which is preliminary data.</text>
</comment>